<feature type="region of interest" description="Disordered" evidence="1">
    <location>
        <begin position="1"/>
        <end position="20"/>
    </location>
</feature>
<dbReference type="OrthoDB" id="3910151at2759"/>
<evidence type="ECO:0000313" key="3">
    <source>
        <dbReference type="Proteomes" id="UP000309340"/>
    </source>
</evidence>
<dbReference type="Proteomes" id="UP000309340">
    <property type="component" value="Unassembled WGS sequence"/>
</dbReference>
<feature type="region of interest" description="Disordered" evidence="1">
    <location>
        <begin position="135"/>
        <end position="227"/>
    </location>
</feature>
<gene>
    <name evidence="2" type="ORF">B0A55_04612</name>
</gene>
<evidence type="ECO:0000256" key="1">
    <source>
        <dbReference type="SAM" id="MobiDB-lite"/>
    </source>
</evidence>
<dbReference type="EMBL" id="NAJQ01000132">
    <property type="protein sequence ID" value="TKA77654.1"/>
    <property type="molecule type" value="Genomic_DNA"/>
</dbReference>
<name>A0A4U0XKA2_9PEZI</name>
<sequence>MVTAATLQAQPAPLNLGRPKGQRYSVDATILAAKLKALQLEEVDTEPQPPTNRHDPSKRASYVPRNAAKVFAATTTPAQNAGAKDLKRAKSLAHRQKPVFTADGKPCINPKQLHAALSLGMSENEVAANIAAVPSRRSGSGEQLRIISTSDKQRRLSESGYKPGDAAKRNAANRRSLQPLPKGKHIAVMSSSHPTQESEVLLGHGSATSHSHHANHAHPNTDPHAHRPVLRAQDRPNWAQQSQCGEEMHHFFRHQHHHLKAASAVNDGEQQAVRPTHPQPPPRQRSLGAIPENFVTEAVKQIKSEEKGKRRRSLVSFFRRS</sequence>
<feature type="compositionally biased region" description="Basic residues" evidence="1">
    <location>
        <begin position="309"/>
        <end position="321"/>
    </location>
</feature>
<feature type="region of interest" description="Disordered" evidence="1">
    <location>
        <begin position="39"/>
        <end position="61"/>
    </location>
</feature>
<feature type="region of interest" description="Disordered" evidence="1">
    <location>
        <begin position="302"/>
        <end position="321"/>
    </location>
</feature>
<organism evidence="2 3">
    <name type="scientific">Friedmanniomyces simplex</name>
    <dbReference type="NCBI Taxonomy" id="329884"/>
    <lineage>
        <taxon>Eukaryota</taxon>
        <taxon>Fungi</taxon>
        <taxon>Dikarya</taxon>
        <taxon>Ascomycota</taxon>
        <taxon>Pezizomycotina</taxon>
        <taxon>Dothideomycetes</taxon>
        <taxon>Dothideomycetidae</taxon>
        <taxon>Mycosphaerellales</taxon>
        <taxon>Teratosphaeriaceae</taxon>
        <taxon>Friedmanniomyces</taxon>
    </lineage>
</organism>
<reference evidence="2 3" key="1">
    <citation type="submission" date="2017-03" db="EMBL/GenBank/DDBJ databases">
        <title>Genomes of endolithic fungi from Antarctica.</title>
        <authorList>
            <person name="Coleine C."/>
            <person name="Masonjones S."/>
            <person name="Stajich J.E."/>
        </authorList>
    </citation>
    <scope>NUCLEOTIDE SEQUENCE [LARGE SCALE GENOMIC DNA]</scope>
    <source>
        <strain evidence="2 3">CCFEE 5184</strain>
    </source>
</reference>
<feature type="compositionally biased region" description="Polar residues" evidence="1">
    <location>
        <begin position="189"/>
        <end position="198"/>
    </location>
</feature>
<feature type="region of interest" description="Disordered" evidence="1">
    <location>
        <begin position="266"/>
        <end position="289"/>
    </location>
</feature>
<feature type="compositionally biased region" description="Polar residues" evidence="1">
    <location>
        <begin position="137"/>
        <end position="150"/>
    </location>
</feature>
<proteinExistence type="predicted"/>
<keyword evidence="3" id="KW-1185">Reference proteome</keyword>
<accession>A0A4U0XKA2</accession>
<protein>
    <submittedName>
        <fullName evidence="2">Uncharacterized protein</fullName>
    </submittedName>
</protein>
<evidence type="ECO:0000313" key="2">
    <source>
        <dbReference type="EMBL" id="TKA77654.1"/>
    </source>
</evidence>
<dbReference type="AlphaFoldDB" id="A0A4U0XKA2"/>
<comment type="caution">
    <text evidence="2">The sequence shown here is derived from an EMBL/GenBank/DDBJ whole genome shotgun (WGS) entry which is preliminary data.</text>
</comment>